<dbReference type="Proteomes" id="UP000694400">
    <property type="component" value="Chromosome 32"/>
</dbReference>
<proteinExistence type="predicted"/>
<evidence type="ECO:0000256" key="1">
    <source>
        <dbReference type="SAM" id="MobiDB-lite"/>
    </source>
</evidence>
<evidence type="ECO:0000313" key="3">
    <source>
        <dbReference type="Proteomes" id="UP000694400"/>
    </source>
</evidence>
<feature type="region of interest" description="Disordered" evidence="1">
    <location>
        <begin position="1"/>
        <end position="124"/>
    </location>
</feature>
<protein>
    <submittedName>
        <fullName evidence="2">Uncharacterized protein</fullName>
    </submittedName>
</protein>
<accession>A0A8B9QVA6</accession>
<dbReference type="Ensembl" id="ENSAPLT00020004336.1">
    <property type="protein sequence ID" value="ENSAPLP00020004024.1"/>
    <property type="gene ID" value="ENSAPLG00020002985.1"/>
</dbReference>
<feature type="compositionally biased region" description="Pro residues" evidence="1">
    <location>
        <begin position="213"/>
        <end position="222"/>
    </location>
</feature>
<feature type="compositionally biased region" description="Low complexity" evidence="1">
    <location>
        <begin position="1"/>
        <end position="13"/>
    </location>
</feature>
<feature type="compositionally biased region" description="Low complexity" evidence="1">
    <location>
        <begin position="54"/>
        <end position="76"/>
    </location>
</feature>
<reference evidence="2" key="1">
    <citation type="submission" date="2019-08" db="EMBL/GenBank/DDBJ databases">
        <title>Three high-quality genomes provides insights into domestication of ducks.</title>
        <authorList>
            <person name="Hou Z.C."/>
            <person name="Zhu F."/>
            <person name="Yin Z.T."/>
            <person name="Zhang F."/>
        </authorList>
    </citation>
    <scope>NUCLEOTIDE SEQUENCE [LARGE SCALE GENOMIC DNA]</scope>
</reference>
<organism evidence="2 3">
    <name type="scientific">Anas platyrhynchos</name>
    <name type="common">Mallard</name>
    <name type="synonym">Anas boschas</name>
    <dbReference type="NCBI Taxonomy" id="8839"/>
    <lineage>
        <taxon>Eukaryota</taxon>
        <taxon>Metazoa</taxon>
        <taxon>Chordata</taxon>
        <taxon>Craniata</taxon>
        <taxon>Vertebrata</taxon>
        <taxon>Euteleostomi</taxon>
        <taxon>Archelosauria</taxon>
        <taxon>Archosauria</taxon>
        <taxon>Dinosauria</taxon>
        <taxon>Saurischia</taxon>
        <taxon>Theropoda</taxon>
        <taxon>Coelurosauria</taxon>
        <taxon>Aves</taxon>
        <taxon>Neognathae</taxon>
        <taxon>Galloanserae</taxon>
        <taxon>Anseriformes</taxon>
        <taxon>Anatidae</taxon>
        <taxon>Anatinae</taxon>
        <taxon>Anas</taxon>
    </lineage>
</organism>
<sequence>QPAFPLSLLARAPAPSPPPQALPGGCGRPFIGARRGAGGGAYPVTSGPPPSSPCRPWRPARPASPWRCGSPRCWGPRPGGSPGRSAGTRGPASRRSRPPPAGRCPWPRRRPPPPPRPARTLRDEGAICSSSVMLLRSGSPARPNSCWVMVIFSRASSESAPGAERGAHRDPRLSPARRSACSHHGPISPEPAPGRHSGPRQTRSHWRRGPAWRLPPRPGSGS</sequence>
<evidence type="ECO:0000313" key="2">
    <source>
        <dbReference type="Ensembl" id="ENSAPLP00020004024.1"/>
    </source>
</evidence>
<reference evidence="2" key="2">
    <citation type="submission" date="2025-08" db="UniProtKB">
        <authorList>
            <consortium name="Ensembl"/>
        </authorList>
    </citation>
    <scope>IDENTIFICATION</scope>
</reference>
<dbReference type="AlphaFoldDB" id="A0A8B9QVA6"/>
<reference evidence="2" key="3">
    <citation type="submission" date="2025-09" db="UniProtKB">
        <authorList>
            <consortium name="Ensembl"/>
        </authorList>
    </citation>
    <scope>IDENTIFICATION</scope>
</reference>
<feature type="region of interest" description="Disordered" evidence="1">
    <location>
        <begin position="156"/>
        <end position="222"/>
    </location>
</feature>
<name>A0A8B9QVA6_ANAPL</name>